<evidence type="ECO:0000313" key="3">
    <source>
        <dbReference type="Proteomes" id="UP000267821"/>
    </source>
</evidence>
<dbReference type="Proteomes" id="UP000267821">
    <property type="component" value="Unassembled WGS sequence"/>
</dbReference>
<dbReference type="EMBL" id="ML121614">
    <property type="protein sequence ID" value="RPB18705.1"/>
    <property type="molecule type" value="Genomic_DNA"/>
</dbReference>
<accession>A0A3N4LLA1</accession>
<sequence length="220" mass="24658">MPPTTVYLQRQDTSNDRMPPATVYLQRRYASSDGISPATVYLQRRYASNDRIPPATGYPQPPYISSGGMPPTTVYLQRQDVSSDDDLQRRYASNDRMPPATGYPQRRYLSSGGMPPATVYLQWPNDRMPPAYCKDCVDVLGRRGRIEKFTDATDTSRSVTSPQKSHNILDKKGSVNVSTSPGRLDERILKSPTMRKEVTVHERVGLKEAGKRAFNSGLQV</sequence>
<feature type="region of interest" description="Disordered" evidence="1">
    <location>
        <begin position="50"/>
        <end position="111"/>
    </location>
</feature>
<keyword evidence="3" id="KW-1185">Reference proteome</keyword>
<name>A0A3N4LLA1_9PEZI</name>
<evidence type="ECO:0000256" key="1">
    <source>
        <dbReference type="SAM" id="MobiDB-lite"/>
    </source>
</evidence>
<dbReference type="AlphaFoldDB" id="A0A3N4LLA1"/>
<proteinExistence type="predicted"/>
<protein>
    <submittedName>
        <fullName evidence="2">Uncharacterized protein</fullName>
    </submittedName>
</protein>
<gene>
    <name evidence="2" type="ORF">L211DRAFT_853880</name>
</gene>
<organism evidence="2 3">
    <name type="scientific">Terfezia boudieri ATCC MYA-4762</name>
    <dbReference type="NCBI Taxonomy" id="1051890"/>
    <lineage>
        <taxon>Eukaryota</taxon>
        <taxon>Fungi</taxon>
        <taxon>Dikarya</taxon>
        <taxon>Ascomycota</taxon>
        <taxon>Pezizomycotina</taxon>
        <taxon>Pezizomycetes</taxon>
        <taxon>Pezizales</taxon>
        <taxon>Pezizaceae</taxon>
        <taxon>Terfezia</taxon>
    </lineage>
</organism>
<reference evidence="2 3" key="1">
    <citation type="journal article" date="2018" name="Nat. Ecol. Evol.">
        <title>Pezizomycetes genomes reveal the molecular basis of ectomycorrhizal truffle lifestyle.</title>
        <authorList>
            <person name="Murat C."/>
            <person name="Payen T."/>
            <person name="Noel B."/>
            <person name="Kuo A."/>
            <person name="Morin E."/>
            <person name="Chen J."/>
            <person name="Kohler A."/>
            <person name="Krizsan K."/>
            <person name="Balestrini R."/>
            <person name="Da Silva C."/>
            <person name="Montanini B."/>
            <person name="Hainaut M."/>
            <person name="Levati E."/>
            <person name="Barry K.W."/>
            <person name="Belfiori B."/>
            <person name="Cichocki N."/>
            <person name="Clum A."/>
            <person name="Dockter R.B."/>
            <person name="Fauchery L."/>
            <person name="Guy J."/>
            <person name="Iotti M."/>
            <person name="Le Tacon F."/>
            <person name="Lindquist E.A."/>
            <person name="Lipzen A."/>
            <person name="Malagnac F."/>
            <person name="Mello A."/>
            <person name="Molinier V."/>
            <person name="Miyauchi S."/>
            <person name="Poulain J."/>
            <person name="Riccioni C."/>
            <person name="Rubini A."/>
            <person name="Sitrit Y."/>
            <person name="Splivallo R."/>
            <person name="Traeger S."/>
            <person name="Wang M."/>
            <person name="Zifcakova L."/>
            <person name="Wipf D."/>
            <person name="Zambonelli A."/>
            <person name="Paolocci F."/>
            <person name="Nowrousian M."/>
            <person name="Ottonello S."/>
            <person name="Baldrian P."/>
            <person name="Spatafora J.W."/>
            <person name="Henrissat B."/>
            <person name="Nagy L.G."/>
            <person name="Aury J.M."/>
            <person name="Wincker P."/>
            <person name="Grigoriev I.V."/>
            <person name="Bonfante P."/>
            <person name="Martin F.M."/>
        </authorList>
    </citation>
    <scope>NUCLEOTIDE SEQUENCE [LARGE SCALE GENOMIC DNA]</scope>
    <source>
        <strain evidence="2 3">ATCC MYA-4762</strain>
    </source>
</reference>
<dbReference type="InParanoid" id="A0A3N4LLA1"/>
<evidence type="ECO:0000313" key="2">
    <source>
        <dbReference type="EMBL" id="RPB18705.1"/>
    </source>
</evidence>